<comment type="subcellular location">
    <subcellularLocation>
        <location evidence="10 11">Cytoplasm</location>
    </subcellularLocation>
</comment>
<dbReference type="InterPro" id="IPR035911">
    <property type="entry name" value="MurE/MurF_N"/>
</dbReference>
<feature type="binding site" evidence="10">
    <location>
        <begin position="114"/>
        <end position="120"/>
    </location>
    <ligand>
        <name>ATP</name>
        <dbReference type="ChEBI" id="CHEBI:30616"/>
    </ligand>
</feature>
<evidence type="ECO:0000256" key="3">
    <source>
        <dbReference type="ARBA" id="ARBA00022618"/>
    </source>
</evidence>
<keyword evidence="4 10" id="KW-0547">Nucleotide-binding</keyword>
<evidence type="ECO:0000313" key="16">
    <source>
        <dbReference type="Proteomes" id="UP000221168"/>
    </source>
</evidence>
<accession>A0A2G1QQ30</accession>
<comment type="pathway">
    <text evidence="10 11">Cell wall biogenesis; peptidoglycan biosynthesis.</text>
</comment>
<dbReference type="GO" id="GO:0047480">
    <property type="term" value="F:UDP-N-acetylmuramoyl-tripeptide-D-alanyl-D-alanine ligase activity"/>
    <property type="evidence" value="ECO:0007669"/>
    <property type="project" value="UniProtKB-UniRule"/>
</dbReference>
<dbReference type="InterPro" id="IPR036615">
    <property type="entry name" value="Mur_ligase_C_dom_sf"/>
</dbReference>
<dbReference type="PANTHER" id="PTHR43024">
    <property type="entry name" value="UDP-N-ACETYLMURAMOYL-TRIPEPTIDE--D-ALANYL-D-ALANINE LIGASE"/>
    <property type="match status" value="1"/>
</dbReference>
<dbReference type="Pfam" id="PF02875">
    <property type="entry name" value="Mur_ligase_C"/>
    <property type="match status" value="1"/>
</dbReference>
<evidence type="ECO:0000256" key="8">
    <source>
        <dbReference type="ARBA" id="ARBA00023306"/>
    </source>
</evidence>
<dbReference type="Proteomes" id="UP000221168">
    <property type="component" value="Unassembled WGS sequence"/>
</dbReference>
<dbReference type="HAMAP" id="MF_02019">
    <property type="entry name" value="MurF"/>
    <property type="match status" value="1"/>
</dbReference>
<protein>
    <recommendedName>
        <fullName evidence="10 11">UDP-N-acetylmuramoyl-tripeptide--D-alanyl-D-alanine ligase</fullName>
        <ecNumber evidence="10 11">6.3.2.10</ecNumber>
    </recommendedName>
    <alternativeName>
        <fullName evidence="10">D-alanyl-D-alanine-adding enzyme</fullName>
    </alternativeName>
</protein>
<reference evidence="15 16" key="1">
    <citation type="submission" date="2017-10" db="EMBL/GenBank/DDBJ databases">
        <title>Sedimentibacterium mangrovi gen. nov., sp. nov., a novel member of family Phyllobacteriacea isolated from mangrove sediment.</title>
        <authorList>
            <person name="Liao H."/>
            <person name="Tian Y."/>
        </authorList>
    </citation>
    <scope>NUCLEOTIDE SEQUENCE [LARGE SCALE GENOMIC DNA]</scope>
    <source>
        <strain evidence="15 16">X9-2-2</strain>
    </source>
</reference>
<feature type="domain" description="Mur ligase central" evidence="14">
    <location>
        <begin position="112"/>
        <end position="302"/>
    </location>
</feature>
<evidence type="ECO:0000259" key="12">
    <source>
        <dbReference type="Pfam" id="PF01225"/>
    </source>
</evidence>
<keyword evidence="1 10" id="KW-0963">Cytoplasm</keyword>
<dbReference type="GO" id="GO:0008360">
    <property type="term" value="P:regulation of cell shape"/>
    <property type="evidence" value="ECO:0007669"/>
    <property type="project" value="UniProtKB-KW"/>
</dbReference>
<keyword evidence="5 10" id="KW-0067">ATP-binding</keyword>
<feature type="domain" description="Mur ligase N-terminal catalytic" evidence="12">
    <location>
        <begin position="26"/>
        <end position="101"/>
    </location>
</feature>
<dbReference type="SUPFAM" id="SSF53623">
    <property type="entry name" value="MurD-like peptide ligases, catalytic domain"/>
    <property type="match status" value="1"/>
</dbReference>
<sequence length="483" mass="50001">MTWLWTAEAMVEAMEGRPFGDLPAGVKGLSIDTRTLSAGEAFFAIKGEKFDGHNFATAAMAAGAGLMVVSEAKLPALGRLKIGMIVVDDVLEALGRLAAASRARCKGQILAVTGSAGKTTTKEMLRAALAPSGSVHASSKSFNNHWGVPLSLARMPEDTAFGVFEIGMNHPGEITPLVGLVQPHVAIVTMIGAAHLGHFKNLDEIAHAKAEIFSGIVPGGYALINRDDGKYKLLDKLAHDAGVEHVLSFGEHAKADYRLTDCHLDALGSDIKARVGAEMVKLRTGAPGRHIVQNALAVLGAAHLTGADIGKAARALSTVASEAGRGRRHVLRHPAGGTFTVIDESYNANPASVRAALAVLAATPAGSEGRRIAVLGDMLELGKHAAKLHAELAGPLATAAPDSILLAGPEMKALKEALPEDQPADWFETAEALRDALGERIGPGDVIMIKSSNGIGFSKIVDAILKSHAPANDGVPDAAAGGG</sequence>
<dbReference type="GO" id="GO:0005737">
    <property type="term" value="C:cytoplasm"/>
    <property type="evidence" value="ECO:0007669"/>
    <property type="project" value="UniProtKB-SubCell"/>
</dbReference>
<dbReference type="InterPro" id="IPR004101">
    <property type="entry name" value="Mur_ligase_C"/>
</dbReference>
<dbReference type="InterPro" id="IPR013221">
    <property type="entry name" value="Mur_ligase_cen"/>
</dbReference>
<dbReference type="InterPro" id="IPR051046">
    <property type="entry name" value="MurCDEF_CellWall_CoF430Synth"/>
</dbReference>
<proteinExistence type="inferred from homology"/>
<dbReference type="GO" id="GO:0071555">
    <property type="term" value="P:cell wall organization"/>
    <property type="evidence" value="ECO:0007669"/>
    <property type="project" value="UniProtKB-KW"/>
</dbReference>
<dbReference type="Gene3D" id="3.40.1190.10">
    <property type="entry name" value="Mur-like, catalytic domain"/>
    <property type="match status" value="1"/>
</dbReference>
<dbReference type="GO" id="GO:0051301">
    <property type="term" value="P:cell division"/>
    <property type="evidence" value="ECO:0007669"/>
    <property type="project" value="UniProtKB-KW"/>
</dbReference>
<dbReference type="Gene3D" id="3.90.190.20">
    <property type="entry name" value="Mur ligase, C-terminal domain"/>
    <property type="match status" value="1"/>
</dbReference>
<dbReference type="EC" id="6.3.2.10" evidence="10 11"/>
<dbReference type="Gene3D" id="3.40.1390.10">
    <property type="entry name" value="MurE/MurF, N-terminal domain"/>
    <property type="match status" value="1"/>
</dbReference>
<evidence type="ECO:0000256" key="10">
    <source>
        <dbReference type="HAMAP-Rule" id="MF_02019"/>
    </source>
</evidence>
<keyword evidence="9 10" id="KW-0961">Cell wall biogenesis/degradation</keyword>
<dbReference type="Pfam" id="PF08245">
    <property type="entry name" value="Mur_ligase_M"/>
    <property type="match status" value="1"/>
</dbReference>
<evidence type="ECO:0000256" key="11">
    <source>
        <dbReference type="RuleBase" id="RU004136"/>
    </source>
</evidence>
<dbReference type="EMBL" id="PDVP01000003">
    <property type="protein sequence ID" value="PHP67595.1"/>
    <property type="molecule type" value="Genomic_DNA"/>
</dbReference>
<dbReference type="AlphaFoldDB" id="A0A2G1QQ30"/>
<dbReference type="SUPFAM" id="SSF63418">
    <property type="entry name" value="MurE/MurF N-terminal domain"/>
    <property type="match status" value="1"/>
</dbReference>
<evidence type="ECO:0000256" key="1">
    <source>
        <dbReference type="ARBA" id="ARBA00022490"/>
    </source>
</evidence>
<evidence type="ECO:0000256" key="6">
    <source>
        <dbReference type="ARBA" id="ARBA00022960"/>
    </source>
</evidence>
<gene>
    <name evidence="10" type="primary">murF</name>
    <name evidence="15" type="ORF">CSC94_07795</name>
</gene>
<evidence type="ECO:0000256" key="5">
    <source>
        <dbReference type="ARBA" id="ARBA00022840"/>
    </source>
</evidence>
<evidence type="ECO:0000256" key="2">
    <source>
        <dbReference type="ARBA" id="ARBA00022598"/>
    </source>
</evidence>
<dbReference type="PANTHER" id="PTHR43024:SF1">
    <property type="entry name" value="UDP-N-ACETYLMURAMOYL-TRIPEPTIDE--D-ALANYL-D-ALANINE LIGASE"/>
    <property type="match status" value="1"/>
</dbReference>
<dbReference type="SUPFAM" id="SSF53244">
    <property type="entry name" value="MurD-like peptide ligases, peptide-binding domain"/>
    <property type="match status" value="1"/>
</dbReference>
<evidence type="ECO:0000259" key="14">
    <source>
        <dbReference type="Pfam" id="PF08245"/>
    </source>
</evidence>
<evidence type="ECO:0000259" key="13">
    <source>
        <dbReference type="Pfam" id="PF02875"/>
    </source>
</evidence>
<keyword evidence="3 10" id="KW-0132">Cell division</keyword>
<dbReference type="Pfam" id="PF01225">
    <property type="entry name" value="Mur_ligase"/>
    <property type="match status" value="1"/>
</dbReference>
<dbReference type="GO" id="GO:0008766">
    <property type="term" value="F:UDP-N-acetylmuramoylalanyl-D-glutamyl-2,6-diaminopimelate-D-alanyl-D-alanine ligase activity"/>
    <property type="evidence" value="ECO:0007669"/>
    <property type="project" value="RHEA"/>
</dbReference>
<evidence type="ECO:0000256" key="7">
    <source>
        <dbReference type="ARBA" id="ARBA00022984"/>
    </source>
</evidence>
<feature type="domain" description="Mur ligase C-terminal" evidence="13">
    <location>
        <begin position="330"/>
        <end position="452"/>
    </location>
</feature>
<dbReference type="OrthoDB" id="9801978at2"/>
<keyword evidence="2 10" id="KW-0436">Ligase</keyword>
<dbReference type="GO" id="GO:0009252">
    <property type="term" value="P:peptidoglycan biosynthetic process"/>
    <property type="evidence" value="ECO:0007669"/>
    <property type="project" value="UniProtKB-UniRule"/>
</dbReference>
<dbReference type="UniPathway" id="UPA00219"/>
<evidence type="ECO:0000256" key="4">
    <source>
        <dbReference type="ARBA" id="ARBA00022741"/>
    </source>
</evidence>
<comment type="similarity">
    <text evidence="10">Belongs to the MurCDEF family. MurF subfamily.</text>
</comment>
<keyword evidence="7 10" id="KW-0573">Peptidoglycan synthesis</keyword>
<name>A0A2G1QQ30_9HYPH</name>
<organism evidence="15 16">
    <name type="scientific">Zhengella mangrovi</name>
    <dbReference type="NCBI Taxonomy" id="1982044"/>
    <lineage>
        <taxon>Bacteria</taxon>
        <taxon>Pseudomonadati</taxon>
        <taxon>Pseudomonadota</taxon>
        <taxon>Alphaproteobacteria</taxon>
        <taxon>Hyphomicrobiales</taxon>
        <taxon>Notoacmeibacteraceae</taxon>
        <taxon>Zhengella</taxon>
    </lineage>
</organism>
<keyword evidence="16" id="KW-1185">Reference proteome</keyword>
<dbReference type="InterPro" id="IPR036565">
    <property type="entry name" value="Mur-like_cat_sf"/>
</dbReference>
<evidence type="ECO:0000256" key="9">
    <source>
        <dbReference type="ARBA" id="ARBA00023316"/>
    </source>
</evidence>
<comment type="catalytic activity">
    <reaction evidence="10 11">
        <text>D-alanyl-D-alanine + UDP-N-acetyl-alpha-D-muramoyl-L-alanyl-gamma-D-glutamyl-meso-2,6-diaminopimelate + ATP = UDP-N-acetyl-alpha-D-muramoyl-L-alanyl-gamma-D-glutamyl-meso-2,6-diaminopimeloyl-D-alanyl-D-alanine + ADP + phosphate + H(+)</text>
        <dbReference type="Rhea" id="RHEA:28374"/>
        <dbReference type="ChEBI" id="CHEBI:15378"/>
        <dbReference type="ChEBI" id="CHEBI:30616"/>
        <dbReference type="ChEBI" id="CHEBI:43474"/>
        <dbReference type="ChEBI" id="CHEBI:57822"/>
        <dbReference type="ChEBI" id="CHEBI:61386"/>
        <dbReference type="ChEBI" id="CHEBI:83905"/>
        <dbReference type="ChEBI" id="CHEBI:456216"/>
        <dbReference type="EC" id="6.3.2.10"/>
    </reaction>
</comment>
<keyword evidence="6 10" id="KW-0133">Cell shape</keyword>
<dbReference type="GO" id="GO:0005524">
    <property type="term" value="F:ATP binding"/>
    <property type="evidence" value="ECO:0007669"/>
    <property type="project" value="UniProtKB-UniRule"/>
</dbReference>
<comment type="function">
    <text evidence="10 11">Involved in cell wall formation. Catalyzes the final step in the synthesis of UDP-N-acetylmuramoyl-pentapeptide, the precursor of murein.</text>
</comment>
<evidence type="ECO:0000313" key="15">
    <source>
        <dbReference type="EMBL" id="PHP67595.1"/>
    </source>
</evidence>
<dbReference type="NCBIfam" id="NF010693">
    <property type="entry name" value="PRK14093.1"/>
    <property type="match status" value="1"/>
</dbReference>
<dbReference type="InterPro" id="IPR000713">
    <property type="entry name" value="Mur_ligase_N"/>
</dbReference>
<dbReference type="InterPro" id="IPR005863">
    <property type="entry name" value="UDP-N-AcMur_synth"/>
</dbReference>
<dbReference type="NCBIfam" id="TIGR01143">
    <property type="entry name" value="murF"/>
    <property type="match status" value="1"/>
</dbReference>
<keyword evidence="8 10" id="KW-0131">Cell cycle</keyword>
<comment type="caution">
    <text evidence="15">The sequence shown here is derived from an EMBL/GenBank/DDBJ whole genome shotgun (WGS) entry which is preliminary data.</text>
</comment>